<dbReference type="Proteomes" id="UP000295151">
    <property type="component" value="Unassembled WGS sequence"/>
</dbReference>
<sequence>MAAGQAESNGILAAALRKADRAAPQASAQLFVRDASTGAKPVLAVADNGKSYWLKWPGNPHGNLSLAHELIVARIGQLIGAPVRPTPLVYVDRALVESYFIDGQRLPSGLYVGSELLPDVEEHTSITRVARDGNAQRFAHYLALWDLCLGTDLQLLYHLPEHDQVWSIDHGLWFDSLEGDWTQTLLSGRINEPWPWPDEVLPRGLDRKALTAAASAVAALTIGDLAGAIGSVPLEWGISDHALCTLALFVHARRSTVANRLRNAAELMT</sequence>
<evidence type="ECO:0000313" key="3">
    <source>
        <dbReference type="Proteomes" id="UP000295151"/>
    </source>
</evidence>
<dbReference type="AlphaFoldDB" id="A0A4V3FKD0"/>
<dbReference type="InterPro" id="IPR046748">
    <property type="entry name" value="HipA_2"/>
</dbReference>
<name>A0A4V3FKD0_9ACTN</name>
<dbReference type="Pfam" id="PF20613">
    <property type="entry name" value="HipA_2"/>
    <property type="match status" value="1"/>
</dbReference>
<keyword evidence="3" id="KW-1185">Reference proteome</keyword>
<evidence type="ECO:0000259" key="1">
    <source>
        <dbReference type="Pfam" id="PF20613"/>
    </source>
</evidence>
<comment type="caution">
    <text evidence="2">The sequence shown here is derived from an EMBL/GenBank/DDBJ whole genome shotgun (WGS) entry which is preliminary data.</text>
</comment>
<protein>
    <recommendedName>
        <fullName evidence="1">HipA-like kinase domain-containing protein</fullName>
    </recommendedName>
</protein>
<dbReference type="OrthoDB" id="4419465at2"/>
<organism evidence="2 3">
    <name type="scientific">Kribbella voronezhensis</name>
    <dbReference type="NCBI Taxonomy" id="2512212"/>
    <lineage>
        <taxon>Bacteria</taxon>
        <taxon>Bacillati</taxon>
        <taxon>Actinomycetota</taxon>
        <taxon>Actinomycetes</taxon>
        <taxon>Propionibacteriales</taxon>
        <taxon>Kribbellaceae</taxon>
        <taxon>Kribbella</taxon>
    </lineage>
</organism>
<dbReference type="EMBL" id="SOCE01000001">
    <property type="protein sequence ID" value="TDU89673.1"/>
    <property type="molecule type" value="Genomic_DNA"/>
</dbReference>
<reference evidence="2 3" key="1">
    <citation type="submission" date="2019-03" db="EMBL/GenBank/DDBJ databases">
        <title>Genomic Encyclopedia of Type Strains, Phase III (KMG-III): the genomes of soil and plant-associated and newly described type strains.</title>
        <authorList>
            <person name="Whitman W."/>
        </authorList>
    </citation>
    <scope>NUCLEOTIDE SEQUENCE [LARGE SCALE GENOMIC DNA]</scope>
    <source>
        <strain evidence="2 3">VKM Ac-2575</strain>
    </source>
</reference>
<evidence type="ECO:0000313" key="2">
    <source>
        <dbReference type="EMBL" id="TDU89673.1"/>
    </source>
</evidence>
<accession>A0A4V3FKD0</accession>
<feature type="domain" description="HipA-like kinase" evidence="1">
    <location>
        <begin position="39"/>
        <end position="176"/>
    </location>
</feature>
<proteinExistence type="predicted"/>
<gene>
    <name evidence="2" type="ORF">EV138_3248</name>
</gene>
<dbReference type="RefSeq" id="WP_133979714.1">
    <property type="nucleotide sequence ID" value="NZ_SOCE01000001.1"/>
</dbReference>